<feature type="domain" description="L,D-TPase catalytic" evidence="9">
    <location>
        <begin position="371"/>
        <end position="490"/>
    </location>
</feature>
<dbReference type="GO" id="GO:0005576">
    <property type="term" value="C:extracellular region"/>
    <property type="evidence" value="ECO:0007669"/>
    <property type="project" value="TreeGrafter"/>
</dbReference>
<evidence type="ECO:0000256" key="1">
    <source>
        <dbReference type="ARBA" id="ARBA00004752"/>
    </source>
</evidence>
<evidence type="ECO:0000259" key="9">
    <source>
        <dbReference type="PROSITE" id="PS52029"/>
    </source>
</evidence>
<keyword evidence="5 6" id="KW-0961">Cell wall biogenesis/degradation</keyword>
<keyword evidence="11" id="KW-1185">Reference proteome</keyword>
<keyword evidence="8" id="KW-0812">Transmembrane</keyword>
<dbReference type="UniPathway" id="UPA00219"/>
<dbReference type="Pfam" id="PF12229">
    <property type="entry name" value="PG_binding_4"/>
    <property type="match status" value="2"/>
</dbReference>
<proteinExistence type="predicted"/>
<evidence type="ECO:0000256" key="4">
    <source>
        <dbReference type="ARBA" id="ARBA00022984"/>
    </source>
</evidence>
<dbReference type="PANTHER" id="PTHR30582">
    <property type="entry name" value="L,D-TRANSPEPTIDASE"/>
    <property type="match status" value="1"/>
</dbReference>
<dbReference type="RefSeq" id="WP_006905830.1">
    <property type="nucleotide sequence ID" value="NZ_GG665866.1"/>
</dbReference>
<dbReference type="InterPro" id="IPR005490">
    <property type="entry name" value="LD_TPept_cat_dom"/>
</dbReference>
<dbReference type="CDD" id="cd16913">
    <property type="entry name" value="YkuD_like"/>
    <property type="match status" value="1"/>
</dbReference>
<dbReference type="AlphaFoldDB" id="C4G9Z5"/>
<comment type="pathway">
    <text evidence="1 6">Cell wall biogenesis; peptidoglycan biosynthesis.</text>
</comment>
<dbReference type="GO" id="GO:0018104">
    <property type="term" value="P:peptidoglycan-protein cross-linking"/>
    <property type="evidence" value="ECO:0007669"/>
    <property type="project" value="TreeGrafter"/>
</dbReference>
<keyword evidence="3 6" id="KW-0133">Cell shape</keyword>
<dbReference type="eggNOG" id="COG1376">
    <property type="taxonomic scope" value="Bacteria"/>
</dbReference>
<feature type="region of interest" description="Disordered" evidence="7">
    <location>
        <begin position="1"/>
        <end position="36"/>
    </location>
</feature>
<dbReference type="GO" id="GO:0071972">
    <property type="term" value="F:peptidoglycan L,D-transpeptidase activity"/>
    <property type="evidence" value="ECO:0007669"/>
    <property type="project" value="TreeGrafter"/>
</dbReference>
<evidence type="ECO:0000313" key="11">
    <source>
        <dbReference type="Proteomes" id="UP000003494"/>
    </source>
</evidence>
<dbReference type="GO" id="GO:0008360">
    <property type="term" value="P:regulation of cell shape"/>
    <property type="evidence" value="ECO:0007669"/>
    <property type="project" value="UniProtKB-UniRule"/>
</dbReference>
<dbReference type="Pfam" id="PF03734">
    <property type="entry name" value="YkuD"/>
    <property type="match status" value="1"/>
</dbReference>
<reference evidence="10" key="1">
    <citation type="submission" date="2009-04" db="EMBL/GenBank/DDBJ databases">
        <authorList>
            <person name="Weinstock G."/>
            <person name="Sodergren E."/>
            <person name="Clifton S."/>
            <person name="Fulton L."/>
            <person name="Fulton B."/>
            <person name="Courtney L."/>
            <person name="Fronick C."/>
            <person name="Harrison M."/>
            <person name="Strong C."/>
            <person name="Farmer C."/>
            <person name="Delahaunty K."/>
            <person name="Markovic C."/>
            <person name="Hall O."/>
            <person name="Minx P."/>
            <person name="Tomlinson C."/>
            <person name="Mitreva M."/>
            <person name="Nelson J."/>
            <person name="Hou S."/>
            <person name="Wollam A."/>
            <person name="Pepin K.H."/>
            <person name="Johnson M."/>
            <person name="Bhonagiri V."/>
            <person name="Nash W.E."/>
            <person name="Warren W."/>
            <person name="Chinwalla A."/>
            <person name="Mardis E.R."/>
            <person name="Wilson R.K."/>
        </authorList>
    </citation>
    <scope>NUCLEOTIDE SEQUENCE [LARGE SCALE GENOMIC DNA]</scope>
    <source>
        <strain evidence="10">DSM 14600</strain>
    </source>
</reference>
<evidence type="ECO:0000313" key="10">
    <source>
        <dbReference type="EMBL" id="EEP29442.1"/>
    </source>
</evidence>
<feature type="transmembrane region" description="Helical" evidence="8">
    <location>
        <begin position="49"/>
        <end position="70"/>
    </location>
</feature>
<evidence type="ECO:0000256" key="7">
    <source>
        <dbReference type="SAM" id="MobiDB-lite"/>
    </source>
</evidence>
<dbReference type="Gene3D" id="2.40.440.10">
    <property type="entry name" value="L,D-transpeptidase catalytic domain-like"/>
    <property type="match status" value="1"/>
</dbReference>
<dbReference type="HOGENOM" id="CLU_022707_2_1_9"/>
<evidence type="ECO:0000256" key="5">
    <source>
        <dbReference type="ARBA" id="ARBA00023316"/>
    </source>
</evidence>
<dbReference type="SUPFAM" id="SSF143985">
    <property type="entry name" value="L,D-transpeptidase pre-catalytic domain-like"/>
    <property type="match status" value="1"/>
</dbReference>
<dbReference type="EMBL" id="ACIP02000001">
    <property type="protein sequence ID" value="EEP29442.1"/>
    <property type="molecule type" value="Genomic_DNA"/>
</dbReference>
<dbReference type="GO" id="GO:0071555">
    <property type="term" value="P:cell wall organization"/>
    <property type="evidence" value="ECO:0007669"/>
    <property type="project" value="UniProtKB-UniRule"/>
</dbReference>
<keyword evidence="4 6" id="KW-0573">Peptidoglycan synthesis</keyword>
<feature type="active site" description="Proton donor/acceptor" evidence="6">
    <location>
        <position position="445"/>
    </location>
</feature>
<dbReference type="InterPro" id="IPR038063">
    <property type="entry name" value="Transpep_catalytic_dom"/>
</dbReference>
<comment type="caution">
    <text evidence="10">The sequence shown here is derived from an EMBL/GenBank/DDBJ whole genome shotgun (WGS) entry which is preliminary data.</text>
</comment>
<evidence type="ECO:0000256" key="8">
    <source>
        <dbReference type="SAM" id="Phobius"/>
    </source>
</evidence>
<keyword evidence="8" id="KW-0472">Membrane</keyword>
<dbReference type="GO" id="GO:0016740">
    <property type="term" value="F:transferase activity"/>
    <property type="evidence" value="ECO:0007669"/>
    <property type="project" value="UniProtKB-KW"/>
</dbReference>
<dbReference type="Proteomes" id="UP000003494">
    <property type="component" value="Unassembled WGS sequence"/>
</dbReference>
<sequence>MKQEANEKTDLTLVPARPRGGREETEGAPSLSASQDLPVSTKKSVSRGAIGLAIALLLLLVYGSGLFFFWGHFLPRSSVAEIDVSLMNLSALTRALDKADGQYSLLIKDKNSHDLTIEGSAIGLAYTDQDHALLAKKALRAQNAFLWPLGIFTGHHYPLAVSYDESMLKAALNPILSQSQEPSDAKIIFSGDSYTVSQGDWGIKADQILSDVKGAISDQKSQLTLPDSDYTAPSRRTDDPAIKAACAKIDSYARSTVTYQVQGKEASLSKADIFSMIQIDENFNVSLRPDGISQFVDRLAHELNTYGSKRPFHTQKGDDIEVSGGTYGWVVSKKKEIEQLSREIEAGQAVTREPNWEQTALGPIGDDIGKTYVELDYSNQHMYYVKDGSRVWESDIVSGNMSKGSGSPDGIFHIIYRKSPAVLKGEDYESPVQYFTVWASDVGFHDASWKHVFGGKEYLTKGSHGCINLPLEAAKWVYENIPDGTPVVSYYREPVELTTDNNRISNARSYAKK</sequence>
<dbReference type="InterPro" id="IPR050979">
    <property type="entry name" value="LD-transpeptidase"/>
</dbReference>
<dbReference type="InterPro" id="IPR022029">
    <property type="entry name" value="YoaR-like_PG-bd"/>
</dbReference>
<dbReference type="SUPFAM" id="SSF141523">
    <property type="entry name" value="L,D-transpeptidase catalytic domain-like"/>
    <property type="match status" value="1"/>
</dbReference>
<accession>C4G9Z5</accession>
<dbReference type="PANTHER" id="PTHR30582:SF33">
    <property type="entry name" value="EXPORTED PROTEIN"/>
    <property type="match status" value="1"/>
</dbReference>
<dbReference type="MEROPS" id="C82.001"/>
<dbReference type="Gene3D" id="3.10.20.800">
    <property type="match status" value="1"/>
</dbReference>
<keyword evidence="2" id="KW-0808">Transferase</keyword>
<keyword evidence="8" id="KW-1133">Transmembrane helix</keyword>
<dbReference type="InterPro" id="IPR038054">
    <property type="entry name" value="LD_TPept-like_central_sf"/>
</dbReference>
<gene>
    <name evidence="10" type="ORF">GCWU000342_00800</name>
</gene>
<evidence type="ECO:0000256" key="6">
    <source>
        <dbReference type="PROSITE-ProRule" id="PRU01373"/>
    </source>
</evidence>
<dbReference type="STRING" id="626523.GCWU000342_00800"/>
<organism evidence="10 11">
    <name type="scientific">Shuttleworthella satelles DSM 14600</name>
    <dbReference type="NCBI Taxonomy" id="626523"/>
    <lineage>
        <taxon>Bacteria</taxon>
        <taxon>Bacillati</taxon>
        <taxon>Bacillota</taxon>
        <taxon>Clostridia</taxon>
        <taxon>Lachnospirales</taxon>
        <taxon>Lachnospiraceae</taxon>
        <taxon>Shuttleworthella</taxon>
    </lineage>
</organism>
<dbReference type="PROSITE" id="PS52029">
    <property type="entry name" value="LD_TPASE"/>
    <property type="match status" value="1"/>
</dbReference>
<feature type="compositionally biased region" description="Basic and acidic residues" evidence="7">
    <location>
        <begin position="1"/>
        <end position="10"/>
    </location>
</feature>
<name>C4G9Z5_9FIRM</name>
<protein>
    <submittedName>
        <fullName evidence="10">ErfK/YbiS/YcfS/YnhG</fullName>
    </submittedName>
</protein>
<evidence type="ECO:0000256" key="3">
    <source>
        <dbReference type="ARBA" id="ARBA00022960"/>
    </source>
</evidence>
<feature type="active site" description="Nucleophile" evidence="6">
    <location>
        <position position="466"/>
    </location>
</feature>
<evidence type="ECO:0000256" key="2">
    <source>
        <dbReference type="ARBA" id="ARBA00022679"/>
    </source>
</evidence>